<protein>
    <submittedName>
        <fullName evidence="5">DNA-binding transcriptional regulator, MarR family</fullName>
    </submittedName>
</protein>
<evidence type="ECO:0000259" key="4">
    <source>
        <dbReference type="PROSITE" id="PS50995"/>
    </source>
</evidence>
<dbReference type="PROSITE" id="PS50995">
    <property type="entry name" value="HTH_MARR_2"/>
    <property type="match status" value="1"/>
</dbReference>
<organism evidence="5 6">
    <name type="scientific">Desulfofustis glycolicus DSM 9705</name>
    <dbReference type="NCBI Taxonomy" id="1121409"/>
    <lineage>
        <taxon>Bacteria</taxon>
        <taxon>Pseudomonadati</taxon>
        <taxon>Thermodesulfobacteriota</taxon>
        <taxon>Desulfobulbia</taxon>
        <taxon>Desulfobulbales</taxon>
        <taxon>Desulfocapsaceae</taxon>
        <taxon>Desulfofustis</taxon>
    </lineage>
</organism>
<dbReference type="InterPro" id="IPR036388">
    <property type="entry name" value="WH-like_DNA-bd_sf"/>
</dbReference>
<name>A0A1M5WS55_9BACT</name>
<sequence>MSTRTTHIHEITRDLRILFRSIQAHAKHVETTCGLSGAKLWMLYEINANPGIKVSELAAALTIHPSTCSNMLDKLEQQGLINRDRSGRDQRSVHLSLTKQGESLLSQAPQPAQGELSRALQRLSDKHLATLHSGLAGLVEVLNGTGEDDDLLPIPED</sequence>
<keyword evidence="1" id="KW-0805">Transcription regulation</keyword>
<reference evidence="5 6" key="1">
    <citation type="submission" date="2016-11" db="EMBL/GenBank/DDBJ databases">
        <authorList>
            <person name="Jaros S."/>
            <person name="Januszkiewicz K."/>
            <person name="Wedrychowicz H."/>
        </authorList>
    </citation>
    <scope>NUCLEOTIDE SEQUENCE [LARGE SCALE GENOMIC DNA]</scope>
    <source>
        <strain evidence="5 6">DSM 9705</strain>
    </source>
</reference>
<evidence type="ECO:0000256" key="3">
    <source>
        <dbReference type="ARBA" id="ARBA00023163"/>
    </source>
</evidence>
<dbReference type="Pfam" id="PF01047">
    <property type="entry name" value="MarR"/>
    <property type="match status" value="1"/>
</dbReference>
<dbReference type="PANTHER" id="PTHR42756:SF1">
    <property type="entry name" value="TRANSCRIPTIONAL REPRESSOR OF EMRAB OPERON"/>
    <property type="match status" value="1"/>
</dbReference>
<evidence type="ECO:0000256" key="2">
    <source>
        <dbReference type="ARBA" id="ARBA00023125"/>
    </source>
</evidence>
<dbReference type="PANTHER" id="PTHR42756">
    <property type="entry name" value="TRANSCRIPTIONAL REGULATOR, MARR"/>
    <property type="match status" value="1"/>
</dbReference>
<dbReference type="InterPro" id="IPR000835">
    <property type="entry name" value="HTH_MarR-typ"/>
</dbReference>
<feature type="domain" description="HTH marR-type" evidence="4">
    <location>
        <begin position="8"/>
        <end position="140"/>
    </location>
</feature>
<dbReference type="RefSeq" id="WP_073376434.1">
    <property type="nucleotide sequence ID" value="NZ_FQXS01000014.1"/>
</dbReference>
<evidence type="ECO:0000313" key="5">
    <source>
        <dbReference type="EMBL" id="SHH89944.1"/>
    </source>
</evidence>
<keyword evidence="3" id="KW-0804">Transcription</keyword>
<dbReference type="PRINTS" id="PR00598">
    <property type="entry name" value="HTHMARR"/>
</dbReference>
<evidence type="ECO:0000256" key="1">
    <source>
        <dbReference type="ARBA" id="ARBA00023015"/>
    </source>
</evidence>
<dbReference type="GO" id="GO:0003700">
    <property type="term" value="F:DNA-binding transcription factor activity"/>
    <property type="evidence" value="ECO:0007669"/>
    <property type="project" value="InterPro"/>
</dbReference>
<dbReference type="EMBL" id="FQXS01000014">
    <property type="protein sequence ID" value="SHH89944.1"/>
    <property type="molecule type" value="Genomic_DNA"/>
</dbReference>
<dbReference type="InterPro" id="IPR036390">
    <property type="entry name" value="WH_DNA-bd_sf"/>
</dbReference>
<dbReference type="OrthoDB" id="9806864at2"/>
<dbReference type="STRING" id="1121409.SAMN02745124_02467"/>
<gene>
    <name evidence="5" type="ORF">SAMN02745124_02467</name>
</gene>
<dbReference type="SMART" id="SM00347">
    <property type="entry name" value="HTH_MARR"/>
    <property type="match status" value="1"/>
</dbReference>
<keyword evidence="2 5" id="KW-0238">DNA-binding</keyword>
<evidence type="ECO:0000313" key="6">
    <source>
        <dbReference type="Proteomes" id="UP000184139"/>
    </source>
</evidence>
<dbReference type="AlphaFoldDB" id="A0A1M5WS55"/>
<dbReference type="GO" id="GO:0003677">
    <property type="term" value="F:DNA binding"/>
    <property type="evidence" value="ECO:0007669"/>
    <property type="project" value="UniProtKB-KW"/>
</dbReference>
<dbReference type="Gene3D" id="1.10.10.10">
    <property type="entry name" value="Winged helix-like DNA-binding domain superfamily/Winged helix DNA-binding domain"/>
    <property type="match status" value="1"/>
</dbReference>
<accession>A0A1M5WS55</accession>
<dbReference type="Proteomes" id="UP000184139">
    <property type="component" value="Unassembled WGS sequence"/>
</dbReference>
<keyword evidence="6" id="KW-1185">Reference proteome</keyword>
<dbReference type="SUPFAM" id="SSF46785">
    <property type="entry name" value="Winged helix' DNA-binding domain"/>
    <property type="match status" value="1"/>
</dbReference>
<proteinExistence type="predicted"/>